<proteinExistence type="predicted"/>
<dbReference type="EMBL" id="VEWJ01000027">
    <property type="protein sequence ID" value="TPF73898.1"/>
    <property type="molecule type" value="Genomic_DNA"/>
</dbReference>
<dbReference type="AlphaFoldDB" id="A0A502BK92"/>
<evidence type="ECO:0000313" key="1">
    <source>
        <dbReference type="EMBL" id="TPF73898.1"/>
    </source>
</evidence>
<evidence type="ECO:0000313" key="2">
    <source>
        <dbReference type="Proteomes" id="UP000315388"/>
    </source>
</evidence>
<accession>A0A502BK92</accession>
<comment type="caution">
    <text evidence="1">The sequence shown here is derived from an EMBL/GenBank/DDBJ whole genome shotgun (WGS) entry which is preliminary data.</text>
</comment>
<keyword evidence="2" id="KW-1185">Reference proteome</keyword>
<dbReference type="PROSITE" id="PS51257">
    <property type="entry name" value="PROKAR_LIPOPROTEIN"/>
    <property type="match status" value="1"/>
</dbReference>
<reference evidence="1 2" key="1">
    <citation type="journal article" date="2003" name="Int. J. Syst. Evol. Microbiol.">
        <title>Towards a standardized format for the description of a novel species (of an established genus): Ochrobactrum gallinifaecis sp. nov.</title>
        <authorList>
            <person name="Kampfer P."/>
            <person name="Buczolits S."/>
            <person name="Albrecht A."/>
            <person name="Busse H.J."/>
            <person name="Stackebrandt E."/>
        </authorList>
    </citation>
    <scope>NUCLEOTIDE SEQUENCE [LARGE SCALE GENOMIC DNA]</scope>
    <source>
        <strain evidence="1 2">ISO 196</strain>
    </source>
</reference>
<dbReference type="Proteomes" id="UP000315388">
    <property type="component" value="Unassembled WGS sequence"/>
</dbReference>
<protein>
    <submittedName>
        <fullName evidence="1">Uncharacterized protein</fullName>
    </submittedName>
</protein>
<name>A0A502BK92_9HYPH</name>
<sequence>MFKKLVLAGAVASASCPSLPSVTYASEWGCQVLLCLSGDWQGTPSCHPPIEKLIAAMKRPGFSWPTCPQANSGAPKYQRYEDCASGFTATATITDRDTNTKALCVAKVPYTGKNSKTVAALGIENGMLTTPTGKTVAVSRENIMSGSHGDRINSIEYSYHKELKRNPWYIEYTDANGQRQITWFNINQ</sequence>
<gene>
    <name evidence="1" type="ORF">FHY56_17440</name>
</gene>
<dbReference type="RefSeq" id="WP_140906393.1">
    <property type="nucleotide sequence ID" value="NZ_JBHTMD010000015.1"/>
</dbReference>
<organism evidence="1 2">
    <name type="scientific">Brucella gallinifaecis</name>
    <dbReference type="NCBI Taxonomy" id="215590"/>
    <lineage>
        <taxon>Bacteria</taxon>
        <taxon>Pseudomonadati</taxon>
        <taxon>Pseudomonadota</taxon>
        <taxon>Alphaproteobacteria</taxon>
        <taxon>Hyphomicrobiales</taxon>
        <taxon>Brucellaceae</taxon>
        <taxon>Brucella/Ochrobactrum group</taxon>
        <taxon>Brucella</taxon>
    </lineage>
</organism>
<dbReference type="OrthoDB" id="8162253at2"/>